<dbReference type="PANTHER" id="PTHR34370">
    <property type="entry name" value="OS04G0600100 PROTEIN"/>
    <property type="match status" value="1"/>
</dbReference>
<comment type="caution">
    <text evidence="4">The sequence shown here is derived from an EMBL/GenBank/DDBJ whole genome shotgun (WGS) entry which is preliminary data.</text>
</comment>
<keyword evidence="2" id="KW-1133">Transmembrane helix</keyword>
<proteinExistence type="predicted"/>
<evidence type="ECO:0000313" key="5">
    <source>
        <dbReference type="EMBL" id="CAE8658241.1"/>
    </source>
</evidence>
<reference evidence="4" key="1">
    <citation type="submission" date="2021-02" db="EMBL/GenBank/DDBJ databases">
        <authorList>
            <person name="Dougan E. K."/>
            <person name="Rhodes N."/>
            <person name="Thang M."/>
            <person name="Chan C."/>
        </authorList>
    </citation>
    <scope>NUCLEOTIDE SEQUENCE</scope>
</reference>
<evidence type="ECO:0008006" key="7">
    <source>
        <dbReference type="Google" id="ProtNLM"/>
    </source>
</evidence>
<keyword evidence="2" id="KW-0472">Membrane</keyword>
<name>A0A813HJQ7_POLGL</name>
<keyword evidence="2" id="KW-0812">Transmembrane</keyword>
<accession>A0A813HJQ7</accession>
<gene>
    <name evidence="4" type="ORF">PGLA1383_LOCUS53442</name>
    <name evidence="5" type="ORF">PGLA2088_LOCUS13333</name>
</gene>
<evidence type="ECO:0000313" key="6">
    <source>
        <dbReference type="Proteomes" id="UP000654075"/>
    </source>
</evidence>
<feature type="transmembrane region" description="Helical" evidence="2">
    <location>
        <begin position="170"/>
        <end position="197"/>
    </location>
</feature>
<evidence type="ECO:0000256" key="1">
    <source>
        <dbReference type="SAM" id="MobiDB-lite"/>
    </source>
</evidence>
<dbReference type="Proteomes" id="UP000626109">
    <property type="component" value="Unassembled WGS sequence"/>
</dbReference>
<evidence type="ECO:0000256" key="2">
    <source>
        <dbReference type="SAM" id="Phobius"/>
    </source>
</evidence>
<feature type="transmembrane region" description="Helical" evidence="2">
    <location>
        <begin position="217"/>
        <end position="235"/>
    </location>
</feature>
<protein>
    <recommendedName>
        <fullName evidence="7">ADP,ATP carrier protein</fullName>
    </recommendedName>
</protein>
<evidence type="ECO:0000313" key="4">
    <source>
        <dbReference type="EMBL" id="CAE8638216.1"/>
    </source>
</evidence>
<dbReference type="PANTHER" id="PTHR34370:SF1">
    <property type="entry name" value="OS04G0600100 PROTEIN"/>
    <property type="match status" value="1"/>
</dbReference>
<keyword evidence="3" id="KW-0732">Signal</keyword>
<evidence type="ECO:0000256" key="3">
    <source>
        <dbReference type="SAM" id="SignalP"/>
    </source>
</evidence>
<feature type="chain" id="PRO_5036222074" description="ADP,ATP carrier protein" evidence="3">
    <location>
        <begin position="37"/>
        <end position="298"/>
    </location>
</feature>
<dbReference type="EMBL" id="CAJNNV010031887">
    <property type="protein sequence ID" value="CAE8638216.1"/>
    <property type="molecule type" value="Genomic_DNA"/>
</dbReference>
<dbReference type="AlphaFoldDB" id="A0A813HJQ7"/>
<sequence>MQVAGPGSVSTGRSLGTSLLAGALVFALSPACPAWTAPSTTDKVLQTTDARLPRSRPLSSVAGSTRNERGALRAGAASSSQAVKASEANGLHSAVPGWLCCLTACTAGAALAVGRCRRQPVSQKGRRASVIAAWASGAVDGGENDATSGEQEASSKKPGKLSVKQMMAKYGVGMVFSYTFLSNVNGCLMFSICWPIFIRSTGLSPLLFNPFRLNPKFLVYYGAIYLSLGSIMRMFRFGIAVRITPAFDRMLTYFQDRLGWPRWATSVAMIVAQTVGSIVFLGCALCVTCLLFRTPIWI</sequence>
<dbReference type="EMBL" id="CAJNNW010015895">
    <property type="protein sequence ID" value="CAE8658241.1"/>
    <property type="molecule type" value="Genomic_DNA"/>
</dbReference>
<organism evidence="4 6">
    <name type="scientific">Polarella glacialis</name>
    <name type="common">Dinoflagellate</name>
    <dbReference type="NCBI Taxonomy" id="89957"/>
    <lineage>
        <taxon>Eukaryota</taxon>
        <taxon>Sar</taxon>
        <taxon>Alveolata</taxon>
        <taxon>Dinophyceae</taxon>
        <taxon>Suessiales</taxon>
        <taxon>Suessiaceae</taxon>
        <taxon>Polarella</taxon>
    </lineage>
</organism>
<feature type="region of interest" description="Disordered" evidence="1">
    <location>
        <begin position="46"/>
        <end position="75"/>
    </location>
</feature>
<feature type="signal peptide" evidence="3">
    <location>
        <begin position="1"/>
        <end position="36"/>
    </location>
</feature>
<dbReference type="Proteomes" id="UP000654075">
    <property type="component" value="Unassembled WGS sequence"/>
</dbReference>
<dbReference type="OrthoDB" id="496991at2759"/>
<keyword evidence="6" id="KW-1185">Reference proteome</keyword>
<feature type="transmembrane region" description="Helical" evidence="2">
    <location>
        <begin position="267"/>
        <end position="293"/>
    </location>
</feature>